<comment type="subcellular location">
    <subcellularLocation>
        <location evidence="1">Cell membrane</location>
        <topology evidence="1">Multi-pass membrane protein</topology>
    </subcellularLocation>
    <subcellularLocation>
        <location evidence="2">Golgi apparatus membrane</location>
        <topology evidence="2">Multi-pass membrane protein</topology>
    </subcellularLocation>
</comment>
<dbReference type="GO" id="GO:0051119">
    <property type="term" value="F:sugar transmembrane transporter activity"/>
    <property type="evidence" value="ECO:0007669"/>
    <property type="project" value="InterPro"/>
</dbReference>
<evidence type="ECO:0000256" key="13">
    <source>
        <dbReference type="SAM" id="Phobius"/>
    </source>
</evidence>
<dbReference type="Proteomes" id="UP000320333">
    <property type="component" value="Unassembled WGS sequence"/>
</dbReference>
<evidence type="ECO:0000256" key="6">
    <source>
        <dbReference type="ARBA" id="ARBA00022475"/>
    </source>
</evidence>
<sequence length="243" mass="26099">MSDAIAVTCKGSSACQVALQWVVPLMGCVTAGFLFYSPFPAVQRALKEGTIGKLNTIPYALLAANGLVWVLYSFLIQDWFIFGQNCVAWASSLYYTLALFPLSAPKSRLLTGALLIAFTTLIQTSAAIIFISGISHDTAVTALGLVANVVLVSFYGSPLATCVQVVREKDSSSLEFLLAFATAINGILWTSYGFAINNYYVAVPNGVGVLFALAQLVLIRAYPRKERTAQTDSNDITQVVTSK</sequence>
<reference evidence="14 15" key="1">
    <citation type="journal article" date="2019" name="Sci. Rep.">
        <title>Comparative genomics of chytrid fungi reveal insights into the obligate biotrophic and pathogenic lifestyle of Synchytrium endobioticum.</title>
        <authorList>
            <person name="van de Vossenberg B.T.L.H."/>
            <person name="Warris S."/>
            <person name="Nguyen H.D.T."/>
            <person name="van Gent-Pelzer M.P.E."/>
            <person name="Joly D.L."/>
            <person name="van de Geest H.C."/>
            <person name="Bonants P.J.M."/>
            <person name="Smith D.S."/>
            <person name="Levesque C.A."/>
            <person name="van der Lee T.A.J."/>
        </authorList>
    </citation>
    <scope>NUCLEOTIDE SEQUENCE [LARGE SCALE GENOMIC DNA]</scope>
    <source>
        <strain evidence="14 15">CBS 675.73</strain>
    </source>
</reference>
<organism evidence="14 15">
    <name type="scientific">Chytriomyces confervae</name>
    <dbReference type="NCBI Taxonomy" id="246404"/>
    <lineage>
        <taxon>Eukaryota</taxon>
        <taxon>Fungi</taxon>
        <taxon>Fungi incertae sedis</taxon>
        <taxon>Chytridiomycota</taxon>
        <taxon>Chytridiomycota incertae sedis</taxon>
        <taxon>Chytridiomycetes</taxon>
        <taxon>Chytridiales</taxon>
        <taxon>Chytriomycetaceae</taxon>
        <taxon>Chytriomyces</taxon>
    </lineage>
</organism>
<evidence type="ECO:0000256" key="3">
    <source>
        <dbReference type="ARBA" id="ARBA00007809"/>
    </source>
</evidence>
<dbReference type="Gene3D" id="1.20.1280.290">
    <property type="match status" value="2"/>
</dbReference>
<keyword evidence="8 13" id="KW-0812">Transmembrane</keyword>
<protein>
    <recommendedName>
        <fullName evidence="4">Sugar transporter SWEET1</fullName>
    </recommendedName>
</protein>
<gene>
    <name evidence="14" type="ORF">CcCBS67573_g07919</name>
</gene>
<dbReference type="InterPro" id="IPR004316">
    <property type="entry name" value="SWEET_rpt"/>
</dbReference>
<dbReference type="FunFam" id="1.20.1280.290:FF:000004">
    <property type="entry name" value="Sugar transporter SWEET"/>
    <property type="match status" value="1"/>
</dbReference>
<feature type="transmembrane region" description="Helical" evidence="13">
    <location>
        <begin position="18"/>
        <end position="36"/>
    </location>
</feature>
<evidence type="ECO:0000313" key="14">
    <source>
        <dbReference type="EMBL" id="TPX66126.1"/>
    </source>
</evidence>
<evidence type="ECO:0000256" key="11">
    <source>
        <dbReference type="ARBA" id="ARBA00023034"/>
    </source>
</evidence>
<feature type="transmembrane region" description="Helical" evidence="13">
    <location>
        <begin position="198"/>
        <end position="219"/>
    </location>
</feature>
<evidence type="ECO:0000256" key="10">
    <source>
        <dbReference type="ARBA" id="ARBA00022989"/>
    </source>
</evidence>
<dbReference type="EMBL" id="QEAP01000455">
    <property type="protein sequence ID" value="TPX66126.1"/>
    <property type="molecule type" value="Genomic_DNA"/>
</dbReference>
<keyword evidence="7" id="KW-0762">Sugar transport</keyword>
<feature type="transmembrane region" description="Helical" evidence="13">
    <location>
        <begin position="81"/>
        <end position="102"/>
    </location>
</feature>
<dbReference type="GO" id="GO:0000139">
    <property type="term" value="C:Golgi membrane"/>
    <property type="evidence" value="ECO:0007669"/>
    <property type="project" value="UniProtKB-SubCell"/>
</dbReference>
<dbReference type="PANTHER" id="PTHR10791">
    <property type="entry name" value="RAG1-ACTIVATING PROTEIN 1"/>
    <property type="match status" value="1"/>
</dbReference>
<keyword evidence="6" id="KW-1003">Cell membrane</keyword>
<feature type="transmembrane region" description="Helical" evidence="13">
    <location>
        <begin position="140"/>
        <end position="162"/>
    </location>
</feature>
<comment type="similarity">
    <text evidence="3">Belongs to the SWEET sugar transporter family.</text>
</comment>
<dbReference type="InterPro" id="IPR047664">
    <property type="entry name" value="SWEET"/>
</dbReference>
<evidence type="ECO:0000256" key="2">
    <source>
        <dbReference type="ARBA" id="ARBA00004653"/>
    </source>
</evidence>
<feature type="transmembrane region" description="Helical" evidence="13">
    <location>
        <begin position="109"/>
        <end position="134"/>
    </location>
</feature>
<evidence type="ECO:0000256" key="9">
    <source>
        <dbReference type="ARBA" id="ARBA00022737"/>
    </source>
</evidence>
<evidence type="ECO:0000256" key="7">
    <source>
        <dbReference type="ARBA" id="ARBA00022597"/>
    </source>
</evidence>
<feature type="transmembrane region" description="Helical" evidence="13">
    <location>
        <begin position="57"/>
        <end position="75"/>
    </location>
</feature>
<evidence type="ECO:0000256" key="12">
    <source>
        <dbReference type="ARBA" id="ARBA00023136"/>
    </source>
</evidence>
<evidence type="ECO:0000256" key="8">
    <source>
        <dbReference type="ARBA" id="ARBA00022692"/>
    </source>
</evidence>
<proteinExistence type="inferred from homology"/>
<dbReference type="Pfam" id="PF03083">
    <property type="entry name" value="MtN3_slv"/>
    <property type="match status" value="2"/>
</dbReference>
<evidence type="ECO:0000256" key="5">
    <source>
        <dbReference type="ARBA" id="ARBA00022448"/>
    </source>
</evidence>
<dbReference type="AlphaFoldDB" id="A0A507ESB7"/>
<feature type="transmembrane region" description="Helical" evidence="13">
    <location>
        <begin position="174"/>
        <end position="192"/>
    </location>
</feature>
<keyword evidence="10 13" id="KW-1133">Transmembrane helix</keyword>
<accession>A0A507ESB7</accession>
<name>A0A507ESB7_9FUNG</name>
<keyword evidence="12 13" id="KW-0472">Membrane</keyword>
<evidence type="ECO:0000256" key="1">
    <source>
        <dbReference type="ARBA" id="ARBA00004651"/>
    </source>
</evidence>
<dbReference type="PANTHER" id="PTHR10791:SF30">
    <property type="entry name" value="SUGAR TRANSPORTER SWEET1"/>
    <property type="match status" value="1"/>
</dbReference>
<keyword evidence="9" id="KW-0677">Repeat</keyword>
<evidence type="ECO:0000256" key="4">
    <source>
        <dbReference type="ARBA" id="ARBA00021741"/>
    </source>
</evidence>
<dbReference type="OrthoDB" id="409725at2759"/>
<keyword evidence="5" id="KW-0813">Transport</keyword>
<comment type="caution">
    <text evidence="14">The sequence shown here is derived from an EMBL/GenBank/DDBJ whole genome shotgun (WGS) entry which is preliminary data.</text>
</comment>
<keyword evidence="11" id="KW-0333">Golgi apparatus</keyword>
<keyword evidence="15" id="KW-1185">Reference proteome</keyword>
<dbReference type="GO" id="GO:0005886">
    <property type="term" value="C:plasma membrane"/>
    <property type="evidence" value="ECO:0007669"/>
    <property type="project" value="UniProtKB-SubCell"/>
</dbReference>
<evidence type="ECO:0000313" key="15">
    <source>
        <dbReference type="Proteomes" id="UP000320333"/>
    </source>
</evidence>